<keyword evidence="6 13" id="KW-0418">Kinase</keyword>
<dbReference type="SMART" id="SM00073">
    <property type="entry name" value="HPT"/>
    <property type="match status" value="1"/>
</dbReference>
<dbReference type="CDD" id="cd00088">
    <property type="entry name" value="HPT"/>
    <property type="match status" value="1"/>
</dbReference>
<evidence type="ECO:0000256" key="8">
    <source>
        <dbReference type="ARBA" id="ARBA00035100"/>
    </source>
</evidence>
<dbReference type="Gene3D" id="2.40.50.180">
    <property type="entry name" value="CheA-289, Domain 4"/>
    <property type="match status" value="1"/>
</dbReference>
<dbReference type="Gene3D" id="3.30.565.10">
    <property type="entry name" value="Histidine kinase-like ATPase, C-terminal domain"/>
    <property type="match status" value="1"/>
</dbReference>
<evidence type="ECO:0000256" key="5">
    <source>
        <dbReference type="ARBA" id="ARBA00022679"/>
    </source>
</evidence>
<dbReference type="PANTHER" id="PTHR43395">
    <property type="entry name" value="SENSOR HISTIDINE KINASE CHEA"/>
    <property type="match status" value="1"/>
</dbReference>
<dbReference type="OrthoDB" id="9803176at2"/>
<dbReference type="GO" id="GO:0000155">
    <property type="term" value="F:phosphorelay sensor kinase activity"/>
    <property type="evidence" value="ECO:0007669"/>
    <property type="project" value="InterPro"/>
</dbReference>
<dbReference type="GO" id="GO:0005737">
    <property type="term" value="C:cytoplasm"/>
    <property type="evidence" value="ECO:0007669"/>
    <property type="project" value="InterPro"/>
</dbReference>
<dbReference type="SUPFAM" id="SSF47384">
    <property type="entry name" value="Homodimeric domain of signal transducing histidine kinase"/>
    <property type="match status" value="1"/>
</dbReference>
<evidence type="ECO:0000256" key="1">
    <source>
        <dbReference type="ARBA" id="ARBA00000085"/>
    </source>
</evidence>
<dbReference type="Gene3D" id="1.10.287.560">
    <property type="entry name" value="Histidine kinase CheA-like, homodimeric domain"/>
    <property type="match status" value="1"/>
</dbReference>
<dbReference type="PROSITE" id="PS50109">
    <property type="entry name" value="HIS_KIN"/>
    <property type="match status" value="1"/>
</dbReference>
<comment type="caution">
    <text evidence="13">The sequence shown here is derived from an EMBL/GenBank/DDBJ whole genome shotgun (WGS) entry which is preliminary data.</text>
</comment>
<sequence length="784" mass="85594">MDDLLAEFIAETRETLGTISGEIVAWEANPKDSRRLNDVFRFVHTVKGSCGFLDLTHLQRVSHEAENALSDLRDGKREPTTGLVSAILAVIDRIGEIVDALELGEEIDESIDEPLLAALNAGEDDPEIFPAATQPASERRSPARSIRVPLELLDRLMGGVSDLVLSRNELSRQLRRTSSDDQVETAFDRMSSCIAEMRDAITWARMQRIESLFAALPRLVRDLSAELGKSVMLEIDGADVELDREMIEMLRDPLTHIVRNALDHGIEDSEERQKKGKSRDGVLRISAHQSGNKIQIVIADDGRGIDQHKLGARAVENGTLSADAVRDMDDKTLLDLVFQPGLSTADAVSTVSGRGVGMDVVRSNVERIGGTIEIESVVGEGTKLVLFVPLTLTIIPALIFGARDSRYAIPRSNIEEIVSLSKGRARIENIGGTEFAIVRENRIPVIRLGRLLEGRGQDDEVSENRDDRHLVIVRSNRRERYAIMVSAVFNHEELVVKPAAPAIMGAGIYAGTALPDNGLPLLLLDIAGLAAAAGLRLSLSRSRNEKQGEEQEPAAPDSLIFLDRDGRRRAIRMALVERIIDADVGQIAERAGRLRLVRDDETLPVATCAPLPETGTVRLLRLSDGDNMLAYAIERGTADLGSLPEQFEPAVEPGRIAGVAVVDGEPIELLDAHYLFSEFSAGQSGASHGSLSGKSRCLVVGGDSLWRHELLAPLIELAGYETTFDETDDYDLVIDASDSDYVEDVQSGDVLRLSADPSPGEDRLYRYDRTGIVNALHARLKAKG</sequence>
<dbReference type="Pfam" id="PF02518">
    <property type="entry name" value="HATPase_c"/>
    <property type="match status" value="1"/>
</dbReference>
<dbReference type="RefSeq" id="WP_116237100.1">
    <property type="nucleotide sequence ID" value="NZ_QRDP01000004.1"/>
</dbReference>
<dbReference type="SUPFAM" id="SSF50341">
    <property type="entry name" value="CheW-like"/>
    <property type="match status" value="1"/>
</dbReference>
<keyword evidence="5" id="KW-0808">Transferase</keyword>
<dbReference type="InterPro" id="IPR036097">
    <property type="entry name" value="HisK_dim/P_sf"/>
</dbReference>
<dbReference type="InterPro" id="IPR004358">
    <property type="entry name" value="Sig_transdc_His_kin-like_C"/>
</dbReference>
<reference evidence="13 14" key="1">
    <citation type="submission" date="2018-07" db="EMBL/GenBank/DDBJ databases">
        <title>Genomic Encyclopedia of Type Strains, Phase IV (KMG-IV): sequencing the most valuable type-strain genomes for metagenomic binning, comparative biology and taxonomic classification.</title>
        <authorList>
            <person name="Goeker M."/>
        </authorList>
    </citation>
    <scope>NUCLEOTIDE SEQUENCE [LARGE SCALE GENOMIC DNA]</scope>
    <source>
        <strain evidence="13 14">DSM 26725</strain>
    </source>
</reference>
<dbReference type="SMART" id="SM01231">
    <property type="entry name" value="H-kinase_dim"/>
    <property type="match status" value="1"/>
</dbReference>
<evidence type="ECO:0000256" key="4">
    <source>
        <dbReference type="ARBA" id="ARBA00022553"/>
    </source>
</evidence>
<evidence type="ECO:0000256" key="2">
    <source>
        <dbReference type="ARBA" id="ARBA00012438"/>
    </source>
</evidence>
<dbReference type="InterPro" id="IPR036890">
    <property type="entry name" value="HATPase_C_sf"/>
</dbReference>
<organism evidence="13 14">
    <name type="scientific">Parasphingopyxis lamellibrachiae</name>
    <dbReference type="NCBI Taxonomy" id="680125"/>
    <lineage>
        <taxon>Bacteria</taxon>
        <taxon>Pseudomonadati</taxon>
        <taxon>Pseudomonadota</taxon>
        <taxon>Alphaproteobacteria</taxon>
        <taxon>Sphingomonadales</taxon>
        <taxon>Sphingomonadaceae</taxon>
        <taxon>Parasphingopyxis</taxon>
    </lineage>
</organism>
<feature type="domain" description="Histidine kinase" evidence="10">
    <location>
        <begin position="134"/>
        <end position="392"/>
    </location>
</feature>
<dbReference type="Proteomes" id="UP000256310">
    <property type="component" value="Unassembled WGS sequence"/>
</dbReference>
<gene>
    <name evidence="13" type="ORF">DFR46_0439</name>
</gene>
<dbReference type="PROSITE" id="PS50894">
    <property type="entry name" value="HPT"/>
    <property type="match status" value="1"/>
</dbReference>
<evidence type="ECO:0000313" key="14">
    <source>
        <dbReference type="Proteomes" id="UP000256310"/>
    </source>
</evidence>
<evidence type="ECO:0000313" key="13">
    <source>
        <dbReference type="EMBL" id="RED15446.1"/>
    </source>
</evidence>
<evidence type="ECO:0000259" key="10">
    <source>
        <dbReference type="PROSITE" id="PS50109"/>
    </source>
</evidence>
<dbReference type="InterPro" id="IPR002545">
    <property type="entry name" value="CheW-lke_dom"/>
</dbReference>
<dbReference type="EMBL" id="QRDP01000004">
    <property type="protein sequence ID" value="RED15446.1"/>
    <property type="molecule type" value="Genomic_DNA"/>
</dbReference>
<dbReference type="EC" id="2.7.13.3" evidence="2"/>
<dbReference type="InterPro" id="IPR037006">
    <property type="entry name" value="CheA-like_homodim_sf"/>
</dbReference>
<evidence type="ECO:0000256" key="6">
    <source>
        <dbReference type="ARBA" id="ARBA00022777"/>
    </source>
</evidence>
<keyword evidence="4 9" id="KW-0597">Phosphoprotein</keyword>
<dbReference type="GO" id="GO:0006935">
    <property type="term" value="P:chemotaxis"/>
    <property type="evidence" value="ECO:0007669"/>
    <property type="project" value="InterPro"/>
</dbReference>
<accession>A0A3D9FEG6</accession>
<evidence type="ECO:0000259" key="12">
    <source>
        <dbReference type="PROSITE" id="PS50894"/>
    </source>
</evidence>
<dbReference type="Gene3D" id="1.20.120.160">
    <property type="entry name" value="HPT domain"/>
    <property type="match status" value="1"/>
</dbReference>
<dbReference type="InterPro" id="IPR036061">
    <property type="entry name" value="CheW-like_dom_sf"/>
</dbReference>
<dbReference type="Pfam" id="PF01627">
    <property type="entry name" value="Hpt"/>
    <property type="match status" value="1"/>
</dbReference>
<evidence type="ECO:0000256" key="9">
    <source>
        <dbReference type="PROSITE-ProRule" id="PRU00110"/>
    </source>
</evidence>
<dbReference type="FunFam" id="3.30.565.10:FF:000016">
    <property type="entry name" value="Chemotaxis protein CheA, putative"/>
    <property type="match status" value="1"/>
</dbReference>
<evidence type="ECO:0000259" key="11">
    <source>
        <dbReference type="PROSITE" id="PS50851"/>
    </source>
</evidence>
<evidence type="ECO:0000256" key="3">
    <source>
        <dbReference type="ARBA" id="ARBA00021495"/>
    </source>
</evidence>
<keyword evidence="14" id="KW-1185">Reference proteome</keyword>
<dbReference type="AlphaFoldDB" id="A0A3D9FEG6"/>
<feature type="domain" description="HPt" evidence="12">
    <location>
        <begin position="1"/>
        <end position="101"/>
    </location>
</feature>
<dbReference type="Pfam" id="PF01584">
    <property type="entry name" value="CheW"/>
    <property type="match status" value="1"/>
</dbReference>
<protein>
    <recommendedName>
        <fullName evidence="3">Chemotaxis protein CheA</fullName>
        <ecNumber evidence="2">2.7.13.3</ecNumber>
    </recommendedName>
</protein>
<dbReference type="PRINTS" id="PR00344">
    <property type="entry name" value="BCTRLSENSOR"/>
</dbReference>
<feature type="modified residue" description="Phosphohistidine" evidence="9">
    <location>
        <position position="44"/>
    </location>
</feature>
<dbReference type="InterPro" id="IPR005467">
    <property type="entry name" value="His_kinase_dom"/>
</dbReference>
<dbReference type="InterPro" id="IPR008207">
    <property type="entry name" value="Sig_transdc_His_kin_Hpt_dom"/>
</dbReference>
<dbReference type="InterPro" id="IPR004105">
    <property type="entry name" value="CheA-like_dim"/>
</dbReference>
<dbReference type="InterPro" id="IPR051315">
    <property type="entry name" value="Bact_Chemotaxis_CheA"/>
</dbReference>
<dbReference type="SMART" id="SM00387">
    <property type="entry name" value="HATPase_c"/>
    <property type="match status" value="1"/>
</dbReference>
<dbReference type="SMART" id="SM00260">
    <property type="entry name" value="CheW"/>
    <property type="match status" value="1"/>
</dbReference>
<comment type="catalytic activity">
    <reaction evidence="1">
        <text>ATP + protein L-histidine = ADP + protein N-phospho-L-histidine.</text>
        <dbReference type="EC" id="2.7.13.3"/>
    </reaction>
</comment>
<dbReference type="SUPFAM" id="SSF55874">
    <property type="entry name" value="ATPase domain of HSP90 chaperone/DNA topoisomerase II/histidine kinase"/>
    <property type="match status" value="1"/>
</dbReference>
<dbReference type="Pfam" id="PF02895">
    <property type="entry name" value="H-kinase_dim"/>
    <property type="match status" value="1"/>
</dbReference>
<keyword evidence="7" id="KW-0902">Two-component regulatory system</keyword>
<dbReference type="InterPro" id="IPR036641">
    <property type="entry name" value="HPT_dom_sf"/>
</dbReference>
<feature type="domain" description="CheW-like" evidence="11">
    <location>
        <begin position="394"/>
        <end position="535"/>
    </location>
</feature>
<comment type="function">
    <text evidence="8">Involved in the transmission of sensory signals from the chemoreceptors to the flagellar motors. CheA is autophosphorylated; it can transfer its phosphate group to either CheB or CheY.</text>
</comment>
<evidence type="ECO:0000256" key="7">
    <source>
        <dbReference type="ARBA" id="ARBA00023012"/>
    </source>
</evidence>
<dbReference type="PROSITE" id="PS50851">
    <property type="entry name" value="CHEW"/>
    <property type="match status" value="1"/>
</dbReference>
<proteinExistence type="predicted"/>
<dbReference type="PANTHER" id="PTHR43395:SF1">
    <property type="entry name" value="CHEMOTAXIS PROTEIN CHEA"/>
    <property type="match status" value="1"/>
</dbReference>
<name>A0A3D9FEG6_9SPHN</name>
<dbReference type="InterPro" id="IPR003594">
    <property type="entry name" value="HATPase_dom"/>
</dbReference>
<dbReference type="SUPFAM" id="SSF47226">
    <property type="entry name" value="Histidine-containing phosphotransfer domain, HPT domain"/>
    <property type="match status" value="1"/>
</dbReference>